<accession>A0ABV4FUA4</accession>
<evidence type="ECO:0000256" key="1">
    <source>
        <dbReference type="SAM" id="MobiDB-lite"/>
    </source>
</evidence>
<reference evidence="2 3" key="1">
    <citation type="submission" date="2024-07" db="EMBL/GenBank/DDBJ databases">
        <title>Genomic Encyclopedia of Type Strains, Phase V (KMG-V): Genome sequencing to study the core and pangenomes of soil and plant-associated prokaryotes.</title>
        <authorList>
            <person name="Whitman W."/>
        </authorList>
    </citation>
    <scope>NUCLEOTIDE SEQUENCE [LARGE SCALE GENOMIC DNA]</scope>
    <source>
        <strain evidence="2 3">USDA 152</strain>
    </source>
</reference>
<proteinExistence type="predicted"/>
<name>A0ABV4FUA4_9BRAD</name>
<evidence type="ECO:0000313" key="2">
    <source>
        <dbReference type="EMBL" id="MEY9455201.1"/>
    </source>
</evidence>
<protein>
    <submittedName>
        <fullName evidence="2">Uncharacterized protein</fullName>
    </submittedName>
</protein>
<dbReference type="EMBL" id="JBGBZJ010000003">
    <property type="protein sequence ID" value="MEY9455201.1"/>
    <property type="molecule type" value="Genomic_DNA"/>
</dbReference>
<dbReference type="Proteomes" id="UP001565369">
    <property type="component" value="Unassembled WGS sequence"/>
</dbReference>
<comment type="caution">
    <text evidence="2">The sequence shown here is derived from an EMBL/GenBank/DDBJ whole genome shotgun (WGS) entry which is preliminary data.</text>
</comment>
<organism evidence="2 3">
    <name type="scientific">Bradyrhizobium ottawaense</name>
    <dbReference type="NCBI Taxonomy" id="931866"/>
    <lineage>
        <taxon>Bacteria</taxon>
        <taxon>Pseudomonadati</taxon>
        <taxon>Pseudomonadota</taxon>
        <taxon>Alphaproteobacteria</taxon>
        <taxon>Hyphomicrobiales</taxon>
        <taxon>Nitrobacteraceae</taxon>
        <taxon>Bradyrhizobium</taxon>
    </lineage>
</organism>
<keyword evidence="3" id="KW-1185">Reference proteome</keyword>
<evidence type="ECO:0000313" key="3">
    <source>
        <dbReference type="Proteomes" id="UP001565369"/>
    </source>
</evidence>
<gene>
    <name evidence="2" type="ORF">ABIG07_004149</name>
</gene>
<feature type="region of interest" description="Disordered" evidence="1">
    <location>
        <begin position="35"/>
        <end position="63"/>
    </location>
</feature>
<sequence>MRAGRVIKYNDQFKSNAVRQVVTYFGKSGVQRAKSRSVELERAGDSARASGETSRIGSANEVE</sequence>
<feature type="compositionally biased region" description="Basic and acidic residues" evidence="1">
    <location>
        <begin position="36"/>
        <end position="45"/>
    </location>
</feature>